<evidence type="ECO:0000259" key="3">
    <source>
        <dbReference type="PROSITE" id="PS51186"/>
    </source>
</evidence>
<evidence type="ECO:0000313" key="5">
    <source>
        <dbReference type="Proteomes" id="UP000199477"/>
    </source>
</evidence>
<keyword evidence="1" id="KW-0808">Transferase</keyword>
<organism evidence="4 5">
    <name type="scientific">Dyella marensis</name>
    <dbReference type="NCBI Taxonomy" id="500610"/>
    <lineage>
        <taxon>Bacteria</taxon>
        <taxon>Pseudomonadati</taxon>
        <taxon>Pseudomonadota</taxon>
        <taxon>Gammaproteobacteria</taxon>
        <taxon>Lysobacterales</taxon>
        <taxon>Rhodanobacteraceae</taxon>
        <taxon>Dyella</taxon>
    </lineage>
</organism>
<evidence type="ECO:0000256" key="1">
    <source>
        <dbReference type="ARBA" id="ARBA00022679"/>
    </source>
</evidence>
<dbReference type="InterPro" id="IPR016181">
    <property type="entry name" value="Acyl_CoA_acyltransferase"/>
</dbReference>
<feature type="domain" description="N-acetyltransferase" evidence="3">
    <location>
        <begin position="3"/>
        <end position="144"/>
    </location>
</feature>
<dbReference type="InterPro" id="IPR050832">
    <property type="entry name" value="Bact_Acetyltransf"/>
</dbReference>
<keyword evidence="4" id="KW-0687">Ribonucleoprotein</keyword>
<dbReference type="GO" id="GO:0016747">
    <property type="term" value="F:acyltransferase activity, transferring groups other than amino-acyl groups"/>
    <property type="evidence" value="ECO:0007669"/>
    <property type="project" value="InterPro"/>
</dbReference>
<dbReference type="GO" id="GO:0005840">
    <property type="term" value="C:ribosome"/>
    <property type="evidence" value="ECO:0007669"/>
    <property type="project" value="UniProtKB-KW"/>
</dbReference>
<dbReference type="EMBL" id="FONH01000001">
    <property type="protein sequence ID" value="SFE04490.1"/>
    <property type="molecule type" value="Genomic_DNA"/>
</dbReference>
<keyword evidence="5" id="KW-1185">Reference proteome</keyword>
<sequence length="147" mass="16351">MTVLIRAATEQDRPALRELFLQARKATFTWLDSAAFALEDYDGQTRGERVLVAETGDGHIAGFVALWAPEWFIHHLYIDAARQRQGIGRALLQALGWPDQALQLKCLRRNEPALAFYLGLGFVEIGQGRGSDGEYALLASRRAQPLA</sequence>
<keyword evidence="4" id="KW-0689">Ribosomal protein</keyword>
<dbReference type="PROSITE" id="PS51186">
    <property type="entry name" value="GNAT"/>
    <property type="match status" value="1"/>
</dbReference>
<gene>
    <name evidence="4" type="ORF">SAMN02799615_00180</name>
</gene>
<dbReference type="InterPro" id="IPR000182">
    <property type="entry name" value="GNAT_dom"/>
</dbReference>
<dbReference type="RefSeq" id="WP_026634225.1">
    <property type="nucleotide sequence ID" value="NZ_FONH01000001.1"/>
</dbReference>
<evidence type="ECO:0000256" key="2">
    <source>
        <dbReference type="ARBA" id="ARBA00023315"/>
    </source>
</evidence>
<dbReference type="CDD" id="cd04301">
    <property type="entry name" value="NAT_SF"/>
    <property type="match status" value="1"/>
</dbReference>
<protein>
    <submittedName>
        <fullName evidence="4">Ribosomal protein S18 acetylase RimI</fullName>
    </submittedName>
</protein>
<dbReference type="Gene3D" id="3.40.630.30">
    <property type="match status" value="1"/>
</dbReference>
<dbReference type="Proteomes" id="UP000199477">
    <property type="component" value="Unassembled WGS sequence"/>
</dbReference>
<evidence type="ECO:0000313" key="4">
    <source>
        <dbReference type="EMBL" id="SFE04490.1"/>
    </source>
</evidence>
<name>A0A1I1XGH7_9GAMM</name>
<accession>A0A1I1XGH7</accession>
<dbReference type="SUPFAM" id="SSF55729">
    <property type="entry name" value="Acyl-CoA N-acyltransferases (Nat)"/>
    <property type="match status" value="1"/>
</dbReference>
<reference evidence="5" key="1">
    <citation type="submission" date="2016-10" db="EMBL/GenBank/DDBJ databases">
        <authorList>
            <person name="Varghese N."/>
            <person name="Submissions S."/>
        </authorList>
    </citation>
    <scope>NUCLEOTIDE SEQUENCE [LARGE SCALE GENOMIC DNA]</scope>
    <source>
        <strain evidence="5">UNC178MFTsu3.1</strain>
    </source>
</reference>
<dbReference type="AlphaFoldDB" id="A0A1I1XGH7"/>
<proteinExistence type="predicted"/>
<keyword evidence="2" id="KW-0012">Acyltransferase</keyword>
<dbReference type="STRING" id="500610.SAMN02799615_00180"/>
<dbReference type="PANTHER" id="PTHR43877">
    <property type="entry name" value="AMINOALKYLPHOSPHONATE N-ACETYLTRANSFERASE-RELATED-RELATED"/>
    <property type="match status" value="1"/>
</dbReference>
<dbReference type="Pfam" id="PF13508">
    <property type="entry name" value="Acetyltransf_7"/>
    <property type="match status" value="1"/>
</dbReference>